<reference evidence="2" key="1">
    <citation type="submission" date="2018-11" db="EMBL/GenBank/DDBJ databases">
        <authorList>
            <person name="Grassa J C."/>
        </authorList>
    </citation>
    <scope>NUCLEOTIDE SEQUENCE [LARGE SCALE GENOMIC DNA]</scope>
</reference>
<protein>
    <recommendedName>
        <fullName evidence="1">Integrase catalytic domain-containing protein</fullName>
    </recommendedName>
</protein>
<reference evidence="2" key="2">
    <citation type="submission" date="2021-03" db="UniProtKB">
        <authorList>
            <consortium name="EnsemblPlants"/>
        </authorList>
    </citation>
    <scope>IDENTIFICATION</scope>
</reference>
<dbReference type="Proteomes" id="UP000596661">
    <property type="component" value="Chromosome 3"/>
</dbReference>
<dbReference type="PANTHER" id="PTHR37984:SF5">
    <property type="entry name" value="PROTEIN NYNRIN-LIKE"/>
    <property type="match status" value="1"/>
</dbReference>
<sequence length="273" mass="31664">MGESFYNAISAFFHSRVMHKGIPFMIIMFFYRRSFIHSRGKKENEGSHQKIQYQAPRYVLLDGKLYQRGLWCQHNSKVPRASPTEISLMNTRWPFAICGIDLIGSLPIGKGGVKFFIVAVDYFTKSVQAKPMNIDTSKKALDFVIKEIVCCYGHPHKIVSDNRKQFDSDHFTNFGVKHGIIKSFSVVARPQANRHVEAVNKILKTTLKKKLQASKAHWLKELPRVLWEPGMGVLEPNCEWTHEIQHEVRDRMYELKRLDGLEFPRAWNADHLH</sequence>
<dbReference type="GO" id="GO:0003676">
    <property type="term" value="F:nucleic acid binding"/>
    <property type="evidence" value="ECO:0007669"/>
    <property type="project" value="InterPro"/>
</dbReference>
<dbReference type="PANTHER" id="PTHR37984">
    <property type="entry name" value="PROTEIN CBG26694"/>
    <property type="match status" value="1"/>
</dbReference>
<proteinExistence type="predicted"/>
<feature type="domain" description="Integrase catalytic" evidence="1">
    <location>
        <begin position="90"/>
        <end position="226"/>
    </location>
</feature>
<dbReference type="AlphaFoldDB" id="A0A803P3T1"/>
<dbReference type="InterPro" id="IPR001584">
    <property type="entry name" value="Integrase_cat-core"/>
</dbReference>
<dbReference type="GO" id="GO:0015074">
    <property type="term" value="P:DNA integration"/>
    <property type="evidence" value="ECO:0007669"/>
    <property type="project" value="InterPro"/>
</dbReference>
<dbReference type="PROSITE" id="PS50994">
    <property type="entry name" value="INTEGRASE"/>
    <property type="match status" value="1"/>
</dbReference>
<evidence type="ECO:0000313" key="2">
    <source>
        <dbReference type="EnsemblPlants" id="cds.evm.model.03.1058"/>
    </source>
</evidence>
<evidence type="ECO:0000313" key="3">
    <source>
        <dbReference type="Proteomes" id="UP000596661"/>
    </source>
</evidence>
<dbReference type="EMBL" id="UZAU01000280">
    <property type="status" value="NOT_ANNOTATED_CDS"/>
    <property type="molecule type" value="Genomic_DNA"/>
</dbReference>
<dbReference type="InterPro" id="IPR012337">
    <property type="entry name" value="RNaseH-like_sf"/>
</dbReference>
<keyword evidence="3" id="KW-1185">Reference proteome</keyword>
<evidence type="ECO:0000259" key="1">
    <source>
        <dbReference type="PROSITE" id="PS50994"/>
    </source>
</evidence>
<dbReference type="Gene3D" id="3.30.420.10">
    <property type="entry name" value="Ribonuclease H-like superfamily/Ribonuclease H"/>
    <property type="match status" value="1"/>
</dbReference>
<dbReference type="Gramene" id="evm.model.03.1058">
    <property type="protein sequence ID" value="cds.evm.model.03.1058"/>
    <property type="gene ID" value="evm.TU.03.1058"/>
</dbReference>
<dbReference type="SUPFAM" id="SSF53098">
    <property type="entry name" value="Ribonuclease H-like"/>
    <property type="match status" value="1"/>
</dbReference>
<dbReference type="InterPro" id="IPR036397">
    <property type="entry name" value="RNaseH_sf"/>
</dbReference>
<name>A0A803P3T1_CANSA</name>
<dbReference type="InterPro" id="IPR050951">
    <property type="entry name" value="Retrovirus_Pol_polyprotein"/>
</dbReference>
<organism evidence="2 3">
    <name type="scientific">Cannabis sativa</name>
    <name type="common">Hemp</name>
    <name type="synonym">Marijuana</name>
    <dbReference type="NCBI Taxonomy" id="3483"/>
    <lineage>
        <taxon>Eukaryota</taxon>
        <taxon>Viridiplantae</taxon>
        <taxon>Streptophyta</taxon>
        <taxon>Embryophyta</taxon>
        <taxon>Tracheophyta</taxon>
        <taxon>Spermatophyta</taxon>
        <taxon>Magnoliopsida</taxon>
        <taxon>eudicotyledons</taxon>
        <taxon>Gunneridae</taxon>
        <taxon>Pentapetalae</taxon>
        <taxon>rosids</taxon>
        <taxon>fabids</taxon>
        <taxon>Rosales</taxon>
        <taxon>Cannabaceae</taxon>
        <taxon>Cannabis</taxon>
    </lineage>
</organism>
<accession>A0A803P3T1</accession>
<dbReference type="EnsemblPlants" id="evm.model.03.1058">
    <property type="protein sequence ID" value="cds.evm.model.03.1058"/>
    <property type="gene ID" value="evm.TU.03.1058"/>
</dbReference>